<gene>
    <name evidence="2" type="ORF">MYCGRDRAFT_104099</name>
</gene>
<dbReference type="Proteomes" id="UP000008062">
    <property type="component" value="Chromosome 4"/>
</dbReference>
<dbReference type="KEGG" id="ztr:MYCGRDRAFT_104099"/>
<accession>F9X8D5</accession>
<dbReference type="InParanoid" id="F9X8D5"/>
<dbReference type="GeneID" id="13397244"/>
<dbReference type="HOGENOM" id="CLU_2924487_0_0_1"/>
<feature type="compositionally biased region" description="Basic residues" evidence="1">
    <location>
        <begin position="10"/>
        <end position="19"/>
    </location>
</feature>
<evidence type="ECO:0000256" key="1">
    <source>
        <dbReference type="SAM" id="MobiDB-lite"/>
    </source>
</evidence>
<keyword evidence="3" id="KW-1185">Reference proteome</keyword>
<dbReference type="EMBL" id="CM001199">
    <property type="protein sequence ID" value="EGP87899.1"/>
    <property type="molecule type" value="Genomic_DNA"/>
</dbReference>
<reference evidence="2 3" key="1">
    <citation type="journal article" date="2011" name="PLoS Genet.">
        <title>Finished genome of the fungal wheat pathogen Mycosphaerella graminicola reveals dispensome structure, chromosome plasticity, and stealth pathogenesis.</title>
        <authorList>
            <person name="Goodwin S.B."/>
            <person name="Ben M'barek S."/>
            <person name="Dhillon B."/>
            <person name="Wittenberg A.H.J."/>
            <person name="Crane C.F."/>
            <person name="Hane J.K."/>
            <person name="Foster A.J."/>
            <person name="Van der Lee T.A.J."/>
            <person name="Grimwood J."/>
            <person name="Aerts A."/>
            <person name="Antoniw J."/>
            <person name="Bailey A."/>
            <person name="Bluhm B."/>
            <person name="Bowler J."/>
            <person name="Bristow J."/>
            <person name="van der Burgt A."/>
            <person name="Canto-Canche B."/>
            <person name="Churchill A.C.L."/>
            <person name="Conde-Ferraez L."/>
            <person name="Cools H.J."/>
            <person name="Coutinho P.M."/>
            <person name="Csukai M."/>
            <person name="Dehal P."/>
            <person name="De Wit P."/>
            <person name="Donzelli B."/>
            <person name="van de Geest H.C."/>
            <person name="van Ham R.C.H.J."/>
            <person name="Hammond-Kosack K.E."/>
            <person name="Henrissat B."/>
            <person name="Kilian A."/>
            <person name="Kobayashi A.K."/>
            <person name="Koopmann E."/>
            <person name="Kourmpetis Y."/>
            <person name="Kuzniar A."/>
            <person name="Lindquist E."/>
            <person name="Lombard V."/>
            <person name="Maliepaard C."/>
            <person name="Martins N."/>
            <person name="Mehrabi R."/>
            <person name="Nap J.P.H."/>
            <person name="Ponomarenko A."/>
            <person name="Rudd J.J."/>
            <person name="Salamov A."/>
            <person name="Schmutz J."/>
            <person name="Schouten H.J."/>
            <person name="Shapiro H."/>
            <person name="Stergiopoulos I."/>
            <person name="Torriani S.F.F."/>
            <person name="Tu H."/>
            <person name="de Vries R.P."/>
            <person name="Waalwijk C."/>
            <person name="Ware S.B."/>
            <person name="Wiebenga A."/>
            <person name="Zwiers L.-H."/>
            <person name="Oliver R.P."/>
            <person name="Grigoriev I.V."/>
            <person name="Kema G.H.J."/>
        </authorList>
    </citation>
    <scope>NUCLEOTIDE SEQUENCE [LARGE SCALE GENOMIC DNA]</scope>
    <source>
        <strain evidence="3">CBS 115943 / IPO323</strain>
    </source>
</reference>
<name>F9X8D5_ZYMTI</name>
<dbReference type="AlphaFoldDB" id="F9X8D5"/>
<organism evidence="2 3">
    <name type="scientific">Zymoseptoria tritici (strain CBS 115943 / IPO323)</name>
    <name type="common">Speckled leaf blotch fungus</name>
    <name type="synonym">Septoria tritici</name>
    <dbReference type="NCBI Taxonomy" id="336722"/>
    <lineage>
        <taxon>Eukaryota</taxon>
        <taxon>Fungi</taxon>
        <taxon>Dikarya</taxon>
        <taxon>Ascomycota</taxon>
        <taxon>Pezizomycotina</taxon>
        <taxon>Dothideomycetes</taxon>
        <taxon>Dothideomycetidae</taxon>
        <taxon>Mycosphaerellales</taxon>
        <taxon>Mycosphaerellaceae</taxon>
        <taxon>Zymoseptoria</taxon>
    </lineage>
</organism>
<protein>
    <submittedName>
        <fullName evidence="2">Uncharacterized protein</fullName>
    </submittedName>
</protein>
<evidence type="ECO:0000313" key="2">
    <source>
        <dbReference type="EMBL" id="EGP87899.1"/>
    </source>
</evidence>
<evidence type="ECO:0000313" key="3">
    <source>
        <dbReference type="Proteomes" id="UP000008062"/>
    </source>
</evidence>
<proteinExistence type="predicted"/>
<dbReference type="RefSeq" id="XP_003852923.1">
    <property type="nucleotide sequence ID" value="XM_003852875.1"/>
</dbReference>
<feature type="region of interest" description="Disordered" evidence="1">
    <location>
        <begin position="1"/>
        <end position="26"/>
    </location>
</feature>
<sequence>MRVATARACPVRKQKRGSRLKNATESTVPHLLRRKEFDTCADLTRRSYSTPQCIAPILSTV</sequence>